<evidence type="ECO:0000313" key="1">
    <source>
        <dbReference type="EMBL" id="QXQ14121.1"/>
    </source>
</evidence>
<organism evidence="1 2">
    <name type="scientific">Skermania pinensis</name>
    <dbReference type="NCBI Taxonomy" id="39122"/>
    <lineage>
        <taxon>Bacteria</taxon>
        <taxon>Bacillati</taxon>
        <taxon>Actinomycetota</taxon>
        <taxon>Actinomycetes</taxon>
        <taxon>Mycobacteriales</taxon>
        <taxon>Gordoniaceae</taxon>
        <taxon>Skermania</taxon>
    </lineage>
</organism>
<sequence>MANEPITVELTRDHALVLVGWLARTTESRQPAEFVDQAEERVLLDLESNVAYQLTEPLRADYHELIRAARARVRD</sequence>
<dbReference type="Proteomes" id="UP000887023">
    <property type="component" value="Chromosome"/>
</dbReference>
<accession>A0ABX8S9Y7</accession>
<reference evidence="1" key="1">
    <citation type="submission" date="2021-07" db="EMBL/GenBank/DDBJ databases">
        <title>Candidatus Kaistella beijingensis sp. nov. isolated from a municipal wastewater treatment plant is involved in sludge foaming.</title>
        <authorList>
            <person name="Song Y."/>
            <person name="Liu S.-J."/>
        </authorList>
    </citation>
    <scope>NUCLEOTIDE SEQUENCE</scope>
    <source>
        <strain evidence="1">DSM 43998</strain>
    </source>
</reference>
<proteinExistence type="predicted"/>
<dbReference type="EMBL" id="CP079105">
    <property type="protein sequence ID" value="QXQ14121.1"/>
    <property type="molecule type" value="Genomic_DNA"/>
</dbReference>
<evidence type="ECO:0000313" key="2">
    <source>
        <dbReference type="Proteomes" id="UP000887023"/>
    </source>
</evidence>
<dbReference type="RefSeq" id="WP_066467009.1">
    <property type="nucleotide sequence ID" value="NZ_CBCRUZ010000010.1"/>
</dbReference>
<protein>
    <submittedName>
        <fullName evidence="1">Uncharacterized protein</fullName>
    </submittedName>
</protein>
<gene>
    <name evidence="1" type="ORF">KV203_01320</name>
</gene>
<name>A0ABX8S9Y7_9ACTN</name>
<keyword evidence="2" id="KW-1185">Reference proteome</keyword>